<keyword evidence="4" id="KW-1185">Reference proteome</keyword>
<dbReference type="InterPro" id="IPR025476">
    <property type="entry name" value="Helitron_helicase-like"/>
</dbReference>
<reference evidence="3" key="1">
    <citation type="submission" date="2021-09" db="EMBL/GenBank/DDBJ databases">
        <title>A high-quality genome of the endoparasitic fungus Hirsutella rhossiliensis with a comparison of Hirsutella genomes reveals transposable elements contributing to genome size variation.</title>
        <authorList>
            <person name="Lin R."/>
            <person name="Jiao Y."/>
            <person name="Sun X."/>
            <person name="Ling J."/>
            <person name="Xie B."/>
            <person name="Cheng X."/>
        </authorList>
    </citation>
    <scope>NUCLEOTIDE SEQUENCE</scope>
    <source>
        <strain evidence="3">HR02</strain>
    </source>
</reference>
<feature type="domain" description="Helitron helicase-like" evidence="1">
    <location>
        <begin position="197"/>
        <end position="252"/>
    </location>
</feature>
<dbReference type="AlphaFoldDB" id="A0A9P8MPD4"/>
<keyword evidence="3" id="KW-0067">ATP-binding</keyword>
<accession>A0A9P8MPD4</accession>
<keyword evidence="3" id="KW-0378">Hydrolase</keyword>
<evidence type="ECO:0000259" key="1">
    <source>
        <dbReference type="Pfam" id="PF14214"/>
    </source>
</evidence>
<dbReference type="GeneID" id="68359156"/>
<keyword evidence="3" id="KW-0347">Helicase</keyword>
<sequence>MEHCARCQETWFEGSNTNIVAILYVILLRPPNAGEHAHLNRQFRRQFRVRRRCLQQWLDFLSHNHPGYRDITVCQKRMSVLPEDGDVLDQVAIVEVSDPLAVPDLLPEDTEMEALHSHVLGDEHDAPPPARPATQHQLEMPDIRRTPINEFNQSQALLSLAFPTLFPRGQADFIEPRFACHPTFRFVVFNTLMRTAQLRGTRPYWYRKRRELESYAYNLRCPGAFITFSPADLHWRSLYQHLPQFQDWQELPEQQRMGIDIVLKQKFNVTDFWNSVDLEREHVRKEFARVWSFHVTAFNPEPARVQQQGEGNPWL</sequence>
<comment type="caution">
    <text evidence="3">The sequence shown here is derived from an EMBL/GenBank/DDBJ whole genome shotgun (WGS) entry which is preliminary data.</text>
</comment>
<proteinExistence type="predicted"/>
<evidence type="ECO:0000313" key="4">
    <source>
        <dbReference type="Proteomes" id="UP000824596"/>
    </source>
</evidence>
<dbReference type="GO" id="GO:0004386">
    <property type="term" value="F:helicase activity"/>
    <property type="evidence" value="ECO:0007669"/>
    <property type="project" value="UniProtKB-KW"/>
</dbReference>
<dbReference type="OrthoDB" id="5106062at2759"/>
<dbReference type="Pfam" id="PF20209">
    <property type="entry name" value="DUF6570"/>
    <property type="match status" value="1"/>
</dbReference>
<dbReference type="Proteomes" id="UP000824596">
    <property type="component" value="Unassembled WGS sequence"/>
</dbReference>
<organism evidence="3 4">
    <name type="scientific">Hirsutella rhossiliensis</name>
    <dbReference type="NCBI Taxonomy" id="111463"/>
    <lineage>
        <taxon>Eukaryota</taxon>
        <taxon>Fungi</taxon>
        <taxon>Dikarya</taxon>
        <taxon>Ascomycota</taxon>
        <taxon>Pezizomycotina</taxon>
        <taxon>Sordariomycetes</taxon>
        <taxon>Hypocreomycetidae</taxon>
        <taxon>Hypocreales</taxon>
        <taxon>Ophiocordycipitaceae</taxon>
        <taxon>Hirsutella</taxon>
    </lineage>
</organism>
<dbReference type="RefSeq" id="XP_044716495.1">
    <property type="nucleotide sequence ID" value="XM_044868498.1"/>
</dbReference>
<evidence type="ECO:0000313" key="3">
    <source>
        <dbReference type="EMBL" id="KAH0958982.1"/>
    </source>
</evidence>
<keyword evidence="3" id="KW-0547">Nucleotide-binding</keyword>
<dbReference type="Pfam" id="PF14214">
    <property type="entry name" value="Helitron_like_N"/>
    <property type="match status" value="1"/>
</dbReference>
<dbReference type="InterPro" id="IPR046700">
    <property type="entry name" value="DUF6570"/>
</dbReference>
<evidence type="ECO:0000259" key="2">
    <source>
        <dbReference type="Pfam" id="PF20209"/>
    </source>
</evidence>
<gene>
    <name evidence="3" type="ORF">HRG_10027</name>
</gene>
<protein>
    <submittedName>
        <fullName evidence="3">ATP-dependent DNA helicase PIF1</fullName>
    </submittedName>
</protein>
<name>A0A9P8MPD4_9HYPO</name>
<feature type="domain" description="DUF6570" evidence="2">
    <location>
        <begin position="36"/>
        <end position="78"/>
    </location>
</feature>
<dbReference type="EMBL" id="JAIZPD010000014">
    <property type="protein sequence ID" value="KAH0958982.1"/>
    <property type="molecule type" value="Genomic_DNA"/>
</dbReference>